<organism evidence="1 2">
    <name type="scientific">Dioscorea alata</name>
    <name type="common">Purple yam</name>
    <dbReference type="NCBI Taxonomy" id="55571"/>
    <lineage>
        <taxon>Eukaryota</taxon>
        <taxon>Viridiplantae</taxon>
        <taxon>Streptophyta</taxon>
        <taxon>Embryophyta</taxon>
        <taxon>Tracheophyta</taxon>
        <taxon>Spermatophyta</taxon>
        <taxon>Magnoliopsida</taxon>
        <taxon>Liliopsida</taxon>
        <taxon>Dioscoreales</taxon>
        <taxon>Dioscoreaceae</taxon>
        <taxon>Dioscorea</taxon>
    </lineage>
</organism>
<name>A0ACB7VYH5_DIOAL</name>
<keyword evidence="2" id="KW-1185">Reference proteome</keyword>
<comment type="caution">
    <text evidence="1">The sequence shown here is derived from an EMBL/GenBank/DDBJ whole genome shotgun (WGS) entry which is preliminary data.</text>
</comment>
<reference evidence="2" key="1">
    <citation type="journal article" date="2022" name="Nat. Commun.">
        <title>Chromosome evolution and the genetic basis of agronomically important traits in greater yam.</title>
        <authorList>
            <person name="Bredeson J.V."/>
            <person name="Lyons J.B."/>
            <person name="Oniyinde I.O."/>
            <person name="Okereke N.R."/>
            <person name="Kolade O."/>
            <person name="Nnabue I."/>
            <person name="Nwadili C.O."/>
            <person name="Hribova E."/>
            <person name="Parker M."/>
            <person name="Nwogha J."/>
            <person name="Shu S."/>
            <person name="Carlson J."/>
            <person name="Kariba R."/>
            <person name="Muthemba S."/>
            <person name="Knop K."/>
            <person name="Barton G.J."/>
            <person name="Sherwood A.V."/>
            <person name="Lopez-Montes A."/>
            <person name="Asiedu R."/>
            <person name="Jamnadass R."/>
            <person name="Muchugi A."/>
            <person name="Goodstein D."/>
            <person name="Egesi C.N."/>
            <person name="Featherston J."/>
            <person name="Asfaw A."/>
            <person name="Simpson G.G."/>
            <person name="Dolezel J."/>
            <person name="Hendre P.S."/>
            <person name="Van Deynze A."/>
            <person name="Kumar P.L."/>
            <person name="Obidiegwu J.E."/>
            <person name="Bhattacharjee R."/>
            <person name="Rokhsar D.S."/>
        </authorList>
    </citation>
    <scope>NUCLEOTIDE SEQUENCE [LARGE SCALE GENOMIC DNA]</scope>
    <source>
        <strain evidence="2">cv. TDa95/00328</strain>
    </source>
</reference>
<evidence type="ECO:0000313" key="2">
    <source>
        <dbReference type="Proteomes" id="UP000827976"/>
    </source>
</evidence>
<evidence type="ECO:0000313" key="1">
    <source>
        <dbReference type="EMBL" id="KAH7679707.1"/>
    </source>
</evidence>
<proteinExistence type="predicted"/>
<protein>
    <submittedName>
        <fullName evidence="1">Methyl-accepting chemotaxis protein (MCP) signaling domain-containing protein</fullName>
    </submittedName>
</protein>
<accession>A0ACB7VYH5</accession>
<dbReference type="EMBL" id="CM037016">
    <property type="protein sequence ID" value="KAH7679707.1"/>
    <property type="molecule type" value="Genomic_DNA"/>
</dbReference>
<dbReference type="Proteomes" id="UP000827976">
    <property type="component" value="Chromosome 6"/>
</dbReference>
<gene>
    <name evidence="1" type="ORF">IHE45_06G076200</name>
</gene>
<sequence>MAQTLLPPLNPCNRTLFSSCPSKAKLFSSYESRSQPRVVSIRKLRSVVVQASTDDVNSDVASSSNPLFSLFNTPSWLTWVGGAFVVLSVPFYRRLRKAQDQVEAAVEEVVETVENVAEKVEKISGEMADALPEGALKEVLLKVEETADRVDQTAEKTQAILEKLDKIEAEVDELIEPLAKEEAALKEKEERKKA</sequence>